<dbReference type="SMART" id="SM00327">
    <property type="entry name" value="VWA"/>
    <property type="match status" value="1"/>
</dbReference>
<reference evidence="2" key="1">
    <citation type="journal article" date="2015" name="Nature">
        <title>Complex archaea that bridge the gap between prokaryotes and eukaryotes.</title>
        <authorList>
            <person name="Spang A."/>
            <person name="Saw J.H."/>
            <person name="Jorgensen S.L."/>
            <person name="Zaremba-Niedzwiedzka K."/>
            <person name="Martijn J."/>
            <person name="Lind A.E."/>
            <person name="van Eijk R."/>
            <person name="Schleper C."/>
            <person name="Guy L."/>
            <person name="Ettema T.J."/>
        </authorList>
    </citation>
    <scope>NUCLEOTIDE SEQUENCE</scope>
</reference>
<dbReference type="InterPro" id="IPR052989">
    <property type="entry name" value="Mg-chelatase_DI-like"/>
</dbReference>
<protein>
    <recommendedName>
        <fullName evidence="1">VWFA domain-containing protein</fullName>
    </recommendedName>
</protein>
<sequence length="274" mass="31310">GRGIGRRIKINSSQKGRYVSYRTPMNAQPKTIALDATIRNYLKNIVYNKTEIDFPLHFNRYDLMDKIYEYRAPLVLFFVLDSSASMYYVIKQMTDVIMSLHREGYRKRDKIALVIFRGKKAVVLQKPTLNFTMAVNKIKKIEGKSYTPMAAALLKVTDLIKVEKLKNRNVIPVVFVCSDCGANISVKYPELVAQVESDYGVIAQELKELTKKLAKLSKILVLEPKKSYATSALGVHTHSAEKIKKNFKKYGGAQVYRFNKYNPSSLILELKKIL</sequence>
<feature type="domain" description="VWFA" evidence="1">
    <location>
        <begin position="73"/>
        <end position="232"/>
    </location>
</feature>
<dbReference type="InterPro" id="IPR002035">
    <property type="entry name" value="VWF_A"/>
</dbReference>
<dbReference type="Pfam" id="PF13519">
    <property type="entry name" value="VWA_2"/>
    <property type="match status" value="1"/>
</dbReference>
<dbReference type="PANTHER" id="PTHR35023:SF1">
    <property type="entry name" value="MG-PROTOPORPHYRIN IX CHELATASE"/>
    <property type="match status" value="1"/>
</dbReference>
<evidence type="ECO:0000313" key="2">
    <source>
        <dbReference type="EMBL" id="KKM08269.1"/>
    </source>
</evidence>
<dbReference type="EMBL" id="LAZR01015589">
    <property type="protein sequence ID" value="KKM08269.1"/>
    <property type="molecule type" value="Genomic_DNA"/>
</dbReference>
<gene>
    <name evidence="2" type="ORF">LCGC14_1725590</name>
</gene>
<comment type="caution">
    <text evidence="2">The sequence shown here is derived from an EMBL/GenBank/DDBJ whole genome shotgun (WGS) entry which is preliminary data.</text>
</comment>
<dbReference type="Gene3D" id="3.40.50.410">
    <property type="entry name" value="von Willebrand factor, type A domain"/>
    <property type="match status" value="1"/>
</dbReference>
<name>A0A0F9HAZ6_9ZZZZ</name>
<dbReference type="PANTHER" id="PTHR35023">
    <property type="entry name" value="CHELATASE-RELATED"/>
    <property type="match status" value="1"/>
</dbReference>
<dbReference type="AlphaFoldDB" id="A0A0F9HAZ6"/>
<evidence type="ECO:0000259" key="1">
    <source>
        <dbReference type="SMART" id="SM00327"/>
    </source>
</evidence>
<feature type="non-terminal residue" evidence="2">
    <location>
        <position position="1"/>
    </location>
</feature>
<dbReference type="InterPro" id="IPR036465">
    <property type="entry name" value="vWFA_dom_sf"/>
</dbReference>
<dbReference type="SUPFAM" id="SSF53300">
    <property type="entry name" value="vWA-like"/>
    <property type="match status" value="1"/>
</dbReference>
<organism evidence="2">
    <name type="scientific">marine sediment metagenome</name>
    <dbReference type="NCBI Taxonomy" id="412755"/>
    <lineage>
        <taxon>unclassified sequences</taxon>
        <taxon>metagenomes</taxon>
        <taxon>ecological metagenomes</taxon>
    </lineage>
</organism>
<accession>A0A0F9HAZ6</accession>
<proteinExistence type="predicted"/>